<protein>
    <submittedName>
        <fullName evidence="1">Uncharacterized protein</fullName>
    </submittedName>
</protein>
<proteinExistence type="predicted"/>
<dbReference type="GeneID" id="96296648"/>
<gene>
    <name evidence="1" type="ORF">SAMN05216275_102312</name>
</gene>
<evidence type="ECO:0000313" key="2">
    <source>
        <dbReference type="Proteomes" id="UP000199111"/>
    </source>
</evidence>
<reference evidence="2" key="1">
    <citation type="submission" date="2016-10" db="EMBL/GenBank/DDBJ databases">
        <authorList>
            <person name="Varghese N."/>
            <person name="Submissions S."/>
        </authorList>
    </citation>
    <scope>NUCLEOTIDE SEQUENCE [LARGE SCALE GENOMIC DNA]</scope>
    <source>
        <strain evidence="2">CGMCC 4.2126</strain>
    </source>
</reference>
<evidence type="ECO:0000313" key="1">
    <source>
        <dbReference type="EMBL" id="SFI29474.1"/>
    </source>
</evidence>
<dbReference type="RefSeq" id="WP_093885624.1">
    <property type="nucleotide sequence ID" value="NZ_FOQY01000002.1"/>
</dbReference>
<dbReference type="EMBL" id="FOQY01000002">
    <property type="protein sequence ID" value="SFI29474.1"/>
    <property type="molecule type" value="Genomic_DNA"/>
</dbReference>
<name>A0A1I3H170_9ACTN</name>
<dbReference type="Proteomes" id="UP000199111">
    <property type="component" value="Unassembled WGS sequence"/>
</dbReference>
<dbReference type="AlphaFoldDB" id="A0A1I3H170"/>
<organism evidence="1 2">
    <name type="scientific">Streptosporangium canum</name>
    <dbReference type="NCBI Taxonomy" id="324952"/>
    <lineage>
        <taxon>Bacteria</taxon>
        <taxon>Bacillati</taxon>
        <taxon>Actinomycetota</taxon>
        <taxon>Actinomycetes</taxon>
        <taxon>Streptosporangiales</taxon>
        <taxon>Streptosporangiaceae</taxon>
        <taxon>Streptosporangium</taxon>
    </lineage>
</organism>
<accession>A0A1I3H170</accession>
<keyword evidence="2" id="KW-1185">Reference proteome</keyword>
<sequence length="75" mass="8477">MNVIMLPGGVLRVPWAVTLADGTKVDGTRDVRPGECDYEQWLPLARAEDDLWRLQALEAARDAEILSRWRARKSA</sequence>